<dbReference type="SUPFAM" id="SSF48452">
    <property type="entry name" value="TPR-like"/>
    <property type="match status" value="1"/>
</dbReference>
<proteinExistence type="predicted"/>
<sequence length="486" mass="53008">MKKTIKISTLLLLFISVISCDSYLDVNDALDNQPLDQLNPNELMVGAQETTAATFTNRLNRVGNFMAVAWSGDYQAVQSAYPAESTYLFTSTFYNDVWDDLYRYTSNLTTIENYNDGQDWSNHKAAAKILKAFYLQYIVDLYGNAPFSEAHNPAILFPVYDNGEDIYKGLITLTDEAIALIDNNSNALSMNATDITFQGNMTLWKQFANTVKLRLLNRLTIKAGQDANLNTYVQSKFAELNGVTFISQNVMVNPGYSNQDNAQNPFWESYGANVAGVATFNNLQTGPSQFAFNLLDNSNDPRLNRLWKPGSGIFQGTQQNGGGGAANIGDGILTGPDQPLPIMLAAESYLLQAEAIERGFLTGGSAQALFNQGVAASFSHLGAGSSTAYLAANSTDQRLAYGAGNNLEAILTQKWIALTSVSGAELWIEYNRTGFPANLPLPAGSTDPNIPVRLLYPASEYSGNSANVVNQERADAFTSKVFWDVN</sequence>
<dbReference type="Proteomes" id="UP001596997">
    <property type="component" value="Unassembled WGS sequence"/>
</dbReference>
<dbReference type="EMBL" id="JBHTJM010000010">
    <property type="protein sequence ID" value="MFD0964888.1"/>
    <property type="molecule type" value="Genomic_DNA"/>
</dbReference>
<evidence type="ECO:0000313" key="3">
    <source>
        <dbReference type="Proteomes" id="UP001596997"/>
    </source>
</evidence>
<reference evidence="3" key="1">
    <citation type="journal article" date="2019" name="Int. J. Syst. Evol. Microbiol.">
        <title>The Global Catalogue of Microorganisms (GCM) 10K type strain sequencing project: providing services to taxonomists for standard genome sequencing and annotation.</title>
        <authorList>
            <consortium name="The Broad Institute Genomics Platform"/>
            <consortium name="The Broad Institute Genome Sequencing Center for Infectious Disease"/>
            <person name="Wu L."/>
            <person name="Ma J."/>
        </authorList>
    </citation>
    <scope>NUCLEOTIDE SEQUENCE [LARGE SCALE GENOMIC DNA]</scope>
    <source>
        <strain evidence="3">CCUG 62114</strain>
    </source>
</reference>
<evidence type="ECO:0000256" key="1">
    <source>
        <dbReference type="SAM" id="SignalP"/>
    </source>
</evidence>
<protein>
    <submittedName>
        <fullName evidence="2">SusD/RagB family nutrient-binding outer membrane lipoprotein</fullName>
    </submittedName>
</protein>
<keyword evidence="3" id="KW-1185">Reference proteome</keyword>
<accession>A0ABW3I4S0</accession>
<organism evidence="2 3">
    <name type="scientific">Pseudofulvibacter geojedonensis</name>
    <dbReference type="NCBI Taxonomy" id="1123758"/>
    <lineage>
        <taxon>Bacteria</taxon>
        <taxon>Pseudomonadati</taxon>
        <taxon>Bacteroidota</taxon>
        <taxon>Flavobacteriia</taxon>
        <taxon>Flavobacteriales</taxon>
        <taxon>Flavobacteriaceae</taxon>
        <taxon>Pseudofulvibacter</taxon>
    </lineage>
</organism>
<dbReference type="Pfam" id="PF12771">
    <property type="entry name" value="SusD-like_2"/>
    <property type="match status" value="1"/>
</dbReference>
<dbReference type="RefSeq" id="WP_377716490.1">
    <property type="nucleotide sequence ID" value="NZ_JBHTJM010000010.1"/>
</dbReference>
<evidence type="ECO:0000313" key="2">
    <source>
        <dbReference type="EMBL" id="MFD0964888.1"/>
    </source>
</evidence>
<keyword evidence="1" id="KW-0732">Signal</keyword>
<comment type="caution">
    <text evidence="2">The sequence shown here is derived from an EMBL/GenBank/DDBJ whole genome shotgun (WGS) entry which is preliminary data.</text>
</comment>
<dbReference type="InterPro" id="IPR011990">
    <property type="entry name" value="TPR-like_helical_dom_sf"/>
</dbReference>
<keyword evidence="2" id="KW-0449">Lipoprotein</keyword>
<name>A0ABW3I4S0_9FLAO</name>
<feature type="signal peptide" evidence="1">
    <location>
        <begin position="1"/>
        <end position="24"/>
    </location>
</feature>
<dbReference type="Gene3D" id="1.25.40.390">
    <property type="match status" value="1"/>
</dbReference>
<gene>
    <name evidence="2" type="ORF">ACFQ1O_12805</name>
</gene>
<feature type="chain" id="PRO_5046047028" evidence="1">
    <location>
        <begin position="25"/>
        <end position="486"/>
    </location>
</feature>
<dbReference type="PROSITE" id="PS51257">
    <property type="entry name" value="PROKAR_LIPOPROTEIN"/>
    <property type="match status" value="1"/>
</dbReference>
<dbReference type="InterPro" id="IPR041662">
    <property type="entry name" value="SusD-like_2"/>
</dbReference>